<evidence type="ECO:0000313" key="2">
    <source>
        <dbReference type="Proteomes" id="UP000683139"/>
    </source>
</evidence>
<keyword evidence="2" id="KW-1185">Reference proteome</keyword>
<reference evidence="1" key="1">
    <citation type="submission" date="2021-03" db="EMBL/GenBank/DDBJ databases">
        <title>Antimicrobial resistance genes in bacteria isolated from Japanese honey, and their potential for conferring macrolide and lincosamide resistance in the American foulbrood pathogen Paenibacillus larvae.</title>
        <authorList>
            <person name="Okamoto M."/>
            <person name="Kumagai M."/>
            <person name="Kanamori H."/>
            <person name="Takamatsu D."/>
        </authorList>
    </citation>
    <scope>NUCLEOTIDE SEQUENCE</scope>
    <source>
        <strain evidence="1">J40TS1</strain>
    </source>
</reference>
<organism evidence="1 2">
    <name type="scientific">Paenibacillus montaniterrae</name>
    <dbReference type="NCBI Taxonomy" id="429341"/>
    <lineage>
        <taxon>Bacteria</taxon>
        <taxon>Bacillati</taxon>
        <taxon>Bacillota</taxon>
        <taxon>Bacilli</taxon>
        <taxon>Bacillales</taxon>
        <taxon>Paenibacillaceae</taxon>
        <taxon>Paenibacillus</taxon>
    </lineage>
</organism>
<dbReference type="EMBL" id="BOSE01000001">
    <property type="protein sequence ID" value="GIP14740.1"/>
    <property type="molecule type" value="Genomic_DNA"/>
</dbReference>
<name>A0A919YK90_9BACL</name>
<dbReference type="Proteomes" id="UP000683139">
    <property type="component" value="Unassembled WGS sequence"/>
</dbReference>
<gene>
    <name evidence="1" type="ORF">J40TS1_03820</name>
</gene>
<protein>
    <submittedName>
        <fullName evidence="1">Uncharacterized protein</fullName>
    </submittedName>
</protein>
<comment type="caution">
    <text evidence="1">The sequence shown here is derived from an EMBL/GenBank/DDBJ whole genome shotgun (WGS) entry which is preliminary data.</text>
</comment>
<dbReference type="AlphaFoldDB" id="A0A919YK90"/>
<evidence type="ECO:0000313" key="1">
    <source>
        <dbReference type="EMBL" id="GIP14740.1"/>
    </source>
</evidence>
<proteinExistence type="predicted"/>
<accession>A0A919YK90</accession>
<sequence length="39" mass="4475">MARVEGDVAFTTLLNRLLELKLAIPEEEVNWHFSLFSQG</sequence>